<dbReference type="AlphaFoldDB" id="A0A8H3EN86"/>
<dbReference type="GO" id="GO:0005634">
    <property type="term" value="C:nucleus"/>
    <property type="evidence" value="ECO:0007669"/>
    <property type="project" value="UniProtKB-SubCell"/>
</dbReference>
<keyword evidence="3" id="KW-0597">Phosphoprotein</keyword>
<comment type="subcellular location">
    <subcellularLocation>
        <location evidence="1">Nucleus</location>
    </subcellularLocation>
</comment>
<evidence type="ECO:0000259" key="6">
    <source>
        <dbReference type="Pfam" id="PF01878"/>
    </source>
</evidence>
<protein>
    <recommendedName>
        <fullName evidence="2">Thymocyte nuclear protein 1</fullName>
    </recommendedName>
</protein>
<keyword evidence="4" id="KW-0539">Nucleus</keyword>
<feature type="compositionally biased region" description="Acidic residues" evidence="5">
    <location>
        <begin position="234"/>
        <end position="245"/>
    </location>
</feature>
<evidence type="ECO:0000256" key="1">
    <source>
        <dbReference type="ARBA" id="ARBA00004123"/>
    </source>
</evidence>
<gene>
    <name evidence="7" type="ORF">HETSPECPRED_006001</name>
</gene>
<evidence type="ECO:0000256" key="4">
    <source>
        <dbReference type="ARBA" id="ARBA00023242"/>
    </source>
</evidence>
<proteinExistence type="predicted"/>
<keyword evidence="8" id="KW-1185">Reference proteome</keyword>
<organism evidence="7 8">
    <name type="scientific">Heterodermia speciosa</name>
    <dbReference type="NCBI Taxonomy" id="116794"/>
    <lineage>
        <taxon>Eukaryota</taxon>
        <taxon>Fungi</taxon>
        <taxon>Dikarya</taxon>
        <taxon>Ascomycota</taxon>
        <taxon>Pezizomycotina</taxon>
        <taxon>Lecanoromycetes</taxon>
        <taxon>OSLEUM clade</taxon>
        <taxon>Lecanoromycetidae</taxon>
        <taxon>Caliciales</taxon>
        <taxon>Physciaceae</taxon>
        <taxon>Heterodermia</taxon>
    </lineage>
</organism>
<dbReference type="Pfam" id="PF01878">
    <property type="entry name" value="EVE"/>
    <property type="match status" value="1"/>
</dbReference>
<dbReference type="SUPFAM" id="SSF88697">
    <property type="entry name" value="PUA domain-like"/>
    <property type="match status" value="1"/>
</dbReference>
<feature type="compositionally biased region" description="Polar residues" evidence="5">
    <location>
        <begin position="63"/>
        <end position="101"/>
    </location>
</feature>
<evidence type="ECO:0000256" key="3">
    <source>
        <dbReference type="ARBA" id="ARBA00022553"/>
    </source>
</evidence>
<dbReference type="OrthoDB" id="41445at2759"/>
<dbReference type="InterPro" id="IPR015947">
    <property type="entry name" value="PUA-like_sf"/>
</dbReference>
<feature type="compositionally biased region" description="Acidic residues" evidence="5">
    <location>
        <begin position="189"/>
        <end position="204"/>
    </location>
</feature>
<dbReference type="EMBL" id="CAJPDS010000004">
    <property type="protein sequence ID" value="CAF9905946.1"/>
    <property type="molecule type" value="Genomic_DNA"/>
</dbReference>
<dbReference type="InterPro" id="IPR002740">
    <property type="entry name" value="EVE_domain"/>
</dbReference>
<dbReference type="PANTHER" id="PTHR14087:SF7">
    <property type="entry name" value="THYMOCYTE NUCLEAR PROTEIN 1"/>
    <property type="match status" value="1"/>
</dbReference>
<reference evidence="7" key="1">
    <citation type="submission" date="2021-03" db="EMBL/GenBank/DDBJ databases">
        <authorList>
            <person name="Tagirdzhanova G."/>
        </authorList>
    </citation>
    <scope>NUCLEOTIDE SEQUENCE</scope>
</reference>
<dbReference type="FunFam" id="3.10.590.10:FF:000003">
    <property type="entry name" value="Thymocyte nuclear protein 1"/>
    <property type="match status" value="1"/>
</dbReference>
<evidence type="ECO:0000313" key="7">
    <source>
        <dbReference type="EMBL" id="CAF9905946.1"/>
    </source>
</evidence>
<evidence type="ECO:0000313" key="8">
    <source>
        <dbReference type="Proteomes" id="UP000664521"/>
    </source>
</evidence>
<dbReference type="InterPro" id="IPR052181">
    <property type="entry name" value="5hmC_binding"/>
</dbReference>
<feature type="region of interest" description="Disordered" evidence="5">
    <location>
        <begin position="1"/>
        <end position="113"/>
    </location>
</feature>
<dbReference type="PANTHER" id="PTHR14087">
    <property type="entry name" value="THYMOCYTE NUCLEAR PROTEIN 1"/>
    <property type="match status" value="1"/>
</dbReference>
<dbReference type="Proteomes" id="UP000664521">
    <property type="component" value="Unassembled WGS sequence"/>
</dbReference>
<feature type="region of interest" description="Disordered" evidence="5">
    <location>
        <begin position="146"/>
        <end position="246"/>
    </location>
</feature>
<evidence type="ECO:0000256" key="5">
    <source>
        <dbReference type="SAM" id="MobiDB-lite"/>
    </source>
</evidence>
<name>A0A8H3EN86_9LECA</name>
<accession>A0A8H3EN86</accession>
<dbReference type="Gene3D" id="3.10.590.10">
    <property type="entry name" value="ph1033 like domains"/>
    <property type="match status" value="1"/>
</dbReference>
<feature type="domain" description="EVE" evidence="6">
    <location>
        <begin position="248"/>
        <end position="405"/>
    </location>
</feature>
<dbReference type="CDD" id="cd21133">
    <property type="entry name" value="EVE"/>
    <property type="match status" value="1"/>
</dbReference>
<evidence type="ECO:0000256" key="2">
    <source>
        <dbReference type="ARBA" id="ARBA00014654"/>
    </source>
</evidence>
<sequence length="467" mass="50441">MAPSKKRKAVAIPEAELASDVASTPPVKRGRGRPSKGATEQTQAVVTPPPTKRGRPSKADKSASLQLNQATIPTSTLVHRNNNTPVKASGKASATANTSLRRSSRHESGADADINGAIAATASRATRNSKNGATGGAVVAVKETKAKAKGKAKAASPVKVTKSKPTRGVATKKMPAKAKGKAARTATINEEEEEDDSSLDEDSPPEPLRDLTVLKNRRDKVSVNVPSRKLAAEQAEDADEEDADEPSYWLMKAEPESRIEKGKDVKFSIDDLKNAAEPEGWDGVRNPTARNNMRSMMKGDQAFFYHSNCKVPGIAGIMEIVEEHTPDESALDPEHPYYDAKATAENPKWCKVRVSFREKFPDFVRLKDLQKYAREGGILQNMQTLKQSRLSVSKVSKKEWDFILTLGGHEDEDEDKVSAGYNGEKAADDVLSVEVDAKNFGAISTPAWMRADSTDATSTVAAAHVKV</sequence>
<dbReference type="InterPro" id="IPR047197">
    <property type="entry name" value="THYN1-like_EVE"/>
</dbReference>
<comment type="caution">
    <text evidence="7">The sequence shown here is derived from an EMBL/GenBank/DDBJ whole genome shotgun (WGS) entry which is preliminary data.</text>
</comment>